<keyword evidence="3" id="KW-1185">Reference proteome</keyword>
<comment type="similarity">
    <text evidence="1">Belongs to the UPF0398 family.</text>
</comment>
<dbReference type="Gene3D" id="3.40.50.450">
    <property type="match status" value="1"/>
</dbReference>
<dbReference type="RefSeq" id="WP_061950325.1">
    <property type="nucleotide sequence ID" value="NZ_LTAO01000040.1"/>
</dbReference>
<dbReference type="Pfam" id="PF06908">
    <property type="entry name" value="YpsA"/>
    <property type="match status" value="1"/>
</dbReference>
<dbReference type="PANTHER" id="PTHR38440:SF1">
    <property type="entry name" value="UPF0398 PROTEIN SPR0331"/>
    <property type="match status" value="1"/>
</dbReference>
<evidence type="ECO:0000313" key="2">
    <source>
        <dbReference type="EMBL" id="KYG25554.1"/>
    </source>
</evidence>
<proteinExistence type="inferred from homology"/>
<sequence length="184" mass="21847">MLKTVAITGYKPHELGIFNRKHEGITYIQKAFERKLIPLIDDGLEWVIISGQLGVELWVGELILQWKKTRFPHLKLAVLTPFLQQEEQWKEETKRYYQEIVNQADFIDSITKRPYENPNQLKLKNQFILSKVDGLIALYDEEKEGTPIYYINEANIQKKERNFELLLITPDDINMIVEDEYYQE</sequence>
<dbReference type="HAMAP" id="MF_01575">
    <property type="entry name" value="UPF0398"/>
    <property type="match status" value="1"/>
</dbReference>
<dbReference type="STRING" id="519424.AZF04_13775"/>
<dbReference type="InterPro" id="IPR010697">
    <property type="entry name" value="YspA"/>
</dbReference>
<gene>
    <name evidence="2" type="ORF">AZF04_13775</name>
</gene>
<dbReference type="PANTHER" id="PTHR38440">
    <property type="entry name" value="UPF0398 PROTEIN YPSA"/>
    <property type="match status" value="1"/>
</dbReference>
<protein>
    <recommendedName>
        <fullName evidence="1">UPF0398 protein AZF04_13775</fullName>
    </recommendedName>
</protein>
<reference evidence="2" key="1">
    <citation type="submission" date="2016-02" db="EMBL/GenBank/DDBJ databases">
        <title>Genome sequence of Bacillus trypoxylicola KCTC 13244(T).</title>
        <authorList>
            <person name="Jeong H."/>
            <person name="Park S.-H."/>
            <person name="Choi S.-K."/>
        </authorList>
    </citation>
    <scope>NUCLEOTIDE SEQUENCE [LARGE SCALE GENOMIC DNA]</scope>
    <source>
        <strain evidence="2">KCTC 13244</strain>
    </source>
</reference>
<dbReference type="AlphaFoldDB" id="A0A162CMB8"/>
<comment type="caution">
    <text evidence="2">The sequence shown here is derived from an EMBL/GenBank/DDBJ whole genome shotgun (WGS) entry which is preliminary data.</text>
</comment>
<dbReference type="SUPFAM" id="SSF102405">
    <property type="entry name" value="MCP/YpsA-like"/>
    <property type="match status" value="1"/>
</dbReference>
<organism evidence="2 3">
    <name type="scientific">Alkalihalobacillus trypoxylicola</name>
    <dbReference type="NCBI Taxonomy" id="519424"/>
    <lineage>
        <taxon>Bacteria</taxon>
        <taxon>Bacillati</taxon>
        <taxon>Bacillota</taxon>
        <taxon>Bacilli</taxon>
        <taxon>Bacillales</taxon>
        <taxon>Bacillaceae</taxon>
        <taxon>Alkalihalobacillus</taxon>
    </lineage>
</organism>
<evidence type="ECO:0000256" key="1">
    <source>
        <dbReference type="HAMAP-Rule" id="MF_01575"/>
    </source>
</evidence>
<name>A0A162CMB8_9BACI</name>
<evidence type="ECO:0000313" key="3">
    <source>
        <dbReference type="Proteomes" id="UP000075806"/>
    </source>
</evidence>
<dbReference type="EMBL" id="LTAO01000040">
    <property type="protein sequence ID" value="KYG25554.1"/>
    <property type="molecule type" value="Genomic_DNA"/>
</dbReference>
<accession>A0A162CMB8</accession>
<dbReference type="Proteomes" id="UP000075806">
    <property type="component" value="Unassembled WGS sequence"/>
</dbReference>
<dbReference type="OrthoDB" id="2301957at2"/>
<dbReference type="NCBIfam" id="NF010181">
    <property type="entry name" value="PRK13660.1"/>
    <property type="match status" value="1"/>
</dbReference>
<dbReference type="PIRSF" id="PIRSF021290">
    <property type="entry name" value="DUF1273"/>
    <property type="match status" value="1"/>
</dbReference>